<dbReference type="PROSITE" id="PS51406">
    <property type="entry name" value="FIBRINOGEN_C_2"/>
    <property type="match status" value="1"/>
</dbReference>
<dbReference type="EnsemblMetazoa" id="ACHR002890-RA">
    <property type="protein sequence ID" value="ACHR002890-PA"/>
    <property type="gene ID" value="ACHR002890"/>
</dbReference>
<dbReference type="Pfam" id="PF00147">
    <property type="entry name" value="Fibrinogen_C"/>
    <property type="match status" value="1"/>
</dbReference>
<dbReference type="InterPro" id="IPR002181">
    <property type="entry name" value="Fibrinogen_a/b/g_C_dom"/>
</dbReference>
<dbReference type="VEuPathDB" id="VectorBase:ACHR002890"/>
<dbReference type="PANTHER" id="PTHR19143:SF327">
    <property type="entry name" value="FI21813P1-RELATED"/>
    <property type="match status" value="1"/>
</dbReference>
<dbReference type="InterPro" id="IPR014716">
    <property type="entry name" value="Fibrinogen_a/b/g_C_1"/>
</dbReference>
<proteinExistence type="predicted"/>
<protein>
    <submittedName>
        <fullName evidence="2">Fibrinogen C-terminal domain-containing protein</fullName>
    </submittedName>
</protein>
<dbReference type="AlphaFoldDB" id="A0A182JWK8"/>
<accession>A0A182JWK8</accession>
<dbReference type="PANTHER" id="PTHR19143">
    <property type="entry name" value="FIBRINOGEN/TENASCIN/ANGIOPOEITIN"/>
    <property type="match status" value="1"/>
</dbReference>
<dbReference type="STRING" id="43041.A0A182JWK8"/>
<name>A0A182JWK8_9DIPT</name>
<dbReference type="InterPro" id="IPR050373">
    <property type="entry name" value="Fibrinogen_C-term_domain"/>
</dbReference>
<evidence type="ECO:0000313" key="3">
    <source>
        <dbReference type="Proteomes" id="UP000075881"/>
    </source>
</evidence>
<dbReference type="SUPFAM" id="SSF56496">
    <property type="entry name" value="Fibrinogen C-terminal domain-like"/>
    <property type="match status" value="1"/>
</dbReference>
<feature type="domain" description="Fibrinogen C-terminal" evidence="1">
    <location>
        <begin position="50"/>
        <end position="208"/>
    </location>
</feature>
<reference evidence="2" key="2">
    <citation type="submission" date="2020-05" db="UniProtKB">
        <authorList>
            <consortium name="EnsemblMetazoa"/>
        </authorList>
    </citation>
    <scope>IDENTIFICATION</scope>
    <source>
        <strain evidence="2">ACHKN1017</strain>
    </source>
</reference>
<evidence type="ECO:0000259" key="1">
    <source>
        <dbReference type="PROSITE" id="PS51406"/>
    </source>
</evidence>
<dbReference type="InterPro" id="IPR036056">
    <property type="entry name" value="Fibrinogen-like_C"/>
</dbReference>
<reference evidence="3" key="1">
    <citation type="submission" date="2013-03" db="EMBL/GenBank/DDBJ databases">
        <title>The Genome Sequence of Anopheles christyi ACHKN1017.</title>
        <authorList>
            <consortium name="The Broad Institute Genomics Platform"/>
            <person name="Neafsey D.E."/>
            <person name="Besansky N."/>
            <person name="Walker B."/>
            <person name="Young S.K."/>
            <person name="Zeng Q."/>
            <person name="Gargeya S."/>
            <person name="Fitzgerald M."/>
            <person name="Haas B."/>
            <person name="Abouelleil A."/>
            <person name="Allen A.W."/>
            <person name="Alvarado L."/>
            <person name="Arachchi H.M."/>
            <person name="Berlin A.M."/>
            <person name="Chapman S.B."/>
            <person name="Gainer-Dewar J."/>
            <person name="Goldberg J."/>
            <person name="Griggs A."/>
            <person name="Gujja S."/>
            <person name="Hansen M."/>
            <person name="Howarth C."/>
            <person name="Imamovic A."/>
            <person name="Ireland A."/>
            <person name="Larimer J."/>
            <person name="McCowan C."/>
            <person name="Murphy C."/>
            <person name="Pearson M."/>
            <person name="Poon T.W."/>
            <person name="Priest M."/>
            <person name="Roberts A."/>
            <person name="Saif S."/>
            <person name="Shea T."/>
            <person name="Sisk P."/>
            <person name="Sykes S."/>
            <person name="Wortman J."/>
            <person name="Nusbaum C."/>
            <person name="Birren B."/>
        </authorList>
    </citation>
    <scope>NUCLEOTIDE SEQUENCE [LARGE SCALE GENOMIC DNA]</scope>
    <source>
        <strain evidence="3">ACHKN1017</strain>
    </source>
</reference>
<keyword evidence="3" id="KW-1185">Reference proteome</keyword>
<dbReference type="Proteomes" id="UP000075881">
    <property type="component" value="Unassembled WGS sequence"/>
</dbReference>
<organism evidence="2 3">
    <name type="scientific">Anopheles christyi</name>
    <dbReference type="NCBI Taxonomy" id="43041"/>
    <lineage>
        <taxon>Eukaryota</taxon>
        <taxon>Metazoa</taxon>
        <taxon>Ecdysozoa</taxon>
        <taxon>Arthropoda</taxon>
        <taxon>Hexapoda</taxon>
        <taxon>Insecta</taxon>
        <taxon>Pterygota</taxon>
        <taxon>Neoptera</taxon>
        <taxon>Endopterygota</taxon>
        <taxon>Diptera</taxon>
        <taxon>Nematocera</taxon>
        <taxon>Culicoidea</taxon>
        <taxon>Culicidae</taxon>
        <taxon>Anophelinae</taxon>
        <taxon>Anopheles</taxon>
    </lineage>
</organism>
<dbReference type="Gene3D" id="3.90.215.10">
    <property type="entry name" value="Gamma Fibrinogen, chain A, domain 1"/>
    <property type="match status" value="1"/>
</dbReference>
<sequence length="208" mass="23739">MAQLLYFPDLDTKSTQLDFLQNKLVELDSTVQQLNEKIGHNLTALQTQSSRMLTQQTTCATNEQLQKELQALTPRKEKSLPIVQTSYQSSTPNRFGGGWLVIQQRYDGLLSFQRSWNAYRDGFGSVLREFWIGLQRVHRMTSARTHELVVELEDFSGNYVYARYREFEVGCGKDLYPLKKVGGYTGTASDGLKFTMMDLNNDADGNDN</sequence>
<dbReference type="GO" id="GO:0005615">
    <property type="term" value="C:extracellular space"/>
    <property type="evidence" value="ECO:0007669"/>
    <property type="project" value="TreeGrafter"/>
</dbReference>
<evidence type="ECO:0000313" key="2">
    <source>
        <dbReference type="EnsemblMetazoa" id="ACHR002890-PA"/>
    </source>
</evidence>
<dbReference type="SMART" id="SM00186">
    <property type="entry name" value="FBG"/>
    <property type="match status" value="1"/>
</dbReference>